<dbReference type="AlphaFoldDB" id="T0S533"/>
<dbReference type="RefSeq" id="XP_008606717.1">
    <property type="nucleotide sequence ID" value="XM_008608495.1"/>
</dbReference>
<dbReference type="GO" id="GO:0030289">
    <property type="term" value="C:protein phosphatase 4 complex"/>
    <property type="evidence" value="ECO:0007669"/>
    <property type="project" value="TreeGrafter"/>
</dbReference>
<dbReference type="GeneID" id="19943618"/>
<dbReference type="Proteomes" id="UP000030762">
    <property type="component" value="Unassembled WGS sequence"/>
</dbReference>
<proteinExistence type="predicted"/>
<dbReference type="PANTHER" id="PTHR23318:SF0">
    <property type="entry name" value="SERINE_THREONINE-PROTEIN PHOSPHATASE 4 REGULATORY SUBUNIT 3"/>
    <property type="match status" value="1"/>
</dbReference>
<dbReference type="OMA" id="ALMTHNN"/>
<dbReference type="InParanoid" id="T0S533"/>
<evidence type="ECO:0000256" key="1">
    <source>
        <dbReference type="ARBA" id="ARBA00004123"/>
    </source>
</evidence>
<organism evidence="5 6">
    <name type="scientific">Saprolegnia diclina (strain VS20)</name>
    <dbReference type="NCBI Taxonomy" id="1156394"/>
    <lineage>
        <taxon>Eukaryota</taxon>
        <taxon>Sar</taxon>
        <taxon>Stramenopiles</taxon>
        <taxon>Oomycota</taxon>
        <taxon>Saprolegniomycetes</taxon>
        <taxon>Saprolegniales</taxon>
        <taxon>Saprolegniaceae</taxon>
        <taxon>Saprolegnia</taxon>
    </lineage>
</organism>
<dbReference type="VEuPathDB" id="FungiDB:SDRG_02891"/>
<dbReference type="eggNOG" id="KOG2175">
    <property type="taxonomic scope" value="Eukaryota"/>
</dbReference>
<evidence type="ECO:0000259" key="4">
    <source>
        <dbReference type="Pfam" id="PF04802"/>
    </source>
</evidence>
<dbReference type="PANTHER" id="PTHR23318">
    <property type="entry name" value="ATP SYNTHASE GAMMA-RELATED"/>
    <property type="match status" value="1"/>
</dbReference>
<dbReference type="Pfam" id="PF04802">
    <property type="entry name" value="PP4R3"/>
    <property type="match status" value="1"/>
</dbReference>
<name>T0S533_SAPDV</name>
<comment type="subcellular location">
    <subcellularLocation>
        <location evidence="1">Nucleus</location>
    </subcellularLocation>
</comment>
<keyword evidence="2" id="KW-0539">Nucleus</keyword>
<dbReference type="InterPro" id="IPR051137">
    <property type="entry name" value="PP4R3-like"/>
</dbReference>
<sequence length="680" mass="74618">MSAKDEDGPSQDAPALPLPAMHSLEALVAALDVHGMMLSPAQRAARTKCVVDHDGEFVKELVRVADQCKDMDDDESLEMLFHIVKLLLELCDAPILQLLLSDAYFLDVVGILEHNPNVLSKLPFRADLEGHMSFQQVIPIQEESVLAAIHMNFRMDAIKDNILSRTLADGCAMWMECLMNENNICILTYISNHPEYISALWALVADPATQATAIRLLQHLMRLIQITQPPARNAGLAHRLPQMFKADTTGVNPVFGSLHHALFATSPNGQSLLQSFARVLGVPDAASLETRTIVLELVHSLVVFQGGDIVRSYMADERNARDVGLSSASCYLQWEAGDSLLFGLLLTLYVHEAHRGQVLDILKLLFNVIPGKDDKFLGMVYTGYIPWLFHLLTLPENSPASLYGLHATVVEILTLCIANHGYRVKYVFARQPVATFLSAMLHSADKFAQIKAAKCLKACVGMNEAFYSKFVLSGTLLEDVFDLLRHAEKTKAGKVHCNAVVSALLDILGTAEAKHCVSILEHVHATYAKEFTPLFPGLFGAIQRQVSHEDDGSSTEEMAAVSVASTTGGRTMMLTDEDEAYWEKEDNDDSNNANNAGIVGPMPALDESYEPGSPDKPEDGPPPLVPLADREASGFVIAASPQRKSKPMAMFAKLPWKRKNSDDGDATSFDYKKQKAELLG</sequence>
<dbReference type="GO" id="GO:0072542">
    <property type="term" value="F:protein phosphatase activator activity"/>
    <property type="evidence" value="ECO:0007669"/>
    <property type="project" value="TreeGrafter"/>
</dbReference>
<reference evidence="5 6" key="1">
    <citation type="submission" date="2012-04" db="EMBL/GenBank/DDBJ databases">
        <title>The Genome Sequence of Saprolegnia declina VS20.</title>
        <authorList>
            <consortium name="The Broad Institute Genome Sequencing Platform"/>
            <person name="Russ C."/>
            <person name="Nusbaum C."/>
            <person name="Tyler B."/>
            <person name="van West P."/>
            <person name="Dieguez-Uribeondo J."/>
            <person name="de Bruijn I."/>
            <person name="Tripathy S."/>
            <person name="Jiang R."/>
            <person name="Young S.K."/>
            <person name="Zeng Q."/>
            <person name="Gargeya S."/>
            <person name="Fitzgerald M."/>
            <person name="Haas B."/>
            <person name="Abouelleil A."/>
            <person name="Alvarado L."/>
            <person name="Arachchi H.M."/>
            <person name="Berlin A."/>
            <person name="Chapman S.B."/>
            <person name="Goldberg J."/>
            <person name="Griggs A."/>
            <person name="Gujja S."/>
            <person name="Hansen M."/>
            <person name="Howarth C."/>
            <person name="Imamovic A."/>
            <person name="Larimer J."/>
            <person name="McCowen C."/>
            <person name="Montmayeur A."/>
            <person name="Murphy C."/>
            <person name="Neiman D."/>
            <person name="Pearson M."/>
            <person name="Priest M."/>
            <person name="Roberts A."/>
            <person name="Saif S."/>
            <person name="Shea T."/>
            <person name="Sisk P."/>
            <person name="Sykes S."/>
            <person name="Wortman J."/>
            <person name="Nusbaum C."/>
            <person name="Birren B."/>
        </authorList>
    </citation>
    <scope>NUCLEOTIDE SEQUENCE [LARGE SCALE GENOMIC DNA]</scope>
    <source>
        <strain evidence="5 6">VS20</strain>
    </source>
</reference>
<dbReference type="EMBL" id="JH767137">
    <property type="protein sequence ID" value="EQC40243.1"/>
    <property type="molecule type" value="Genomic_DNA"/>
</dbReference>
<feature type="domain" description="Serine/threonine-protein phosphatase 4 regulatory subunit 3-like central" evidence="4">
    <location>
        <begin position="36"/>
        <end position="531"/>
    </location>
</feature>
<gene>
    <name evidence="5" type="ORF">SDRG_02891</name>
</gene>
<feature type="region of interest" description="Disordered" evidence="3">
    <location>
        <begin position="584"/>
        <end position="633"/>
    </location>
</feature>
<evidence type="ECO:0000313" key="5">
    <source>
        <dbReference type="EMBL" id="EQC40243.1"/>
    </source>
</evidence>
<dbReference type="OrthoDB" id="27483at2759"/>
<dbReference type="InterPro" id="IPR006887">
    <property type="entry name" value="P4R3-like_central_dom"/>
</dbReference>
<evidence type="ECO:0000313" key="6">
    <source>
        <dbReference type="Proteomes" id="UP000030762"/>
    </source>
</evidence>
<protein>
    <recommendedName>
        <fullName evidence="4">Serine/threonine-protein phosphatase 4 regulatory subunit 3-like central domain-containing protein</fullName>
    </recommendedName>
</protein>
<evidence type="ECO:0000256" key="3">
    <source>
        <dbReference type="SAM" id="MobiDB-lite"/>
    </source>
</evidence>
<evidence type="ECO:0000256" key="2">
    <source>
        <dbReference type="ARBA" id="ARBA00023242"/>
    </source>
</evidence>
<dbReference type="SUPFAM" id="SSF48371">
    <property type="entry name" value="ARM repeat"/>
    <property type="match status" value="1"/>
</dbReference>
<dbReference type="STRING" id="1156394.T0S533"/>
<dbReference type="InterPro" id="IPR016024">
    <property type="entry name" value="ARM-type_fold"/>
</dbReference>
<dbReference type="GO" id="GO:0005654">
    <property type="term" value="C:nucleoplasm"/>
    <property type="evidence" value="ECO:0007669"/>
    <property type="project" value="TreeGrafter"/>
</dbReference>
<accession>T0S533</accession>
<keyword evidence="6" id="KW-1185">Reference proteome</keyword>